<dbReference type="OrthoDB" id="9815737at2"/>
<evidence type="ECO:0000313" key="3">
    <source>
        <dbReference type="Proteomes" id="UP000253562"/>
    </source>
</evidence>
<reference evidence="2 3" key="1">
    <citation type="submission" date="2018-07" db="EMBL/GenBank/DDBJ databases">
        <title>Comparative genomes isolates from brazilian mangrove.</title>
        <authorList>
            <person name="De Araujo J.E."/>
            <person name="Taketani R.G."/>
            <person name="Silva M.C.P."/>
            <person name="Lourenco M.V."/>
            <person name="Oliveira V.M."/>
            <person name="Andreote F.D."/>
        </authorList>
    </citation>
    <scope>NUCLEOTIDE SEQUENCE [LARGE SCALE GENOMIC DNA]</scope>
    <source>
        <strain evidence="2 3">HEX PRIS-MGV</strain>
    </source>
</reference>
<dbReference type="AlphaFoldDB" id="A0A368KP18"/>
<dbReference type="Proteomes" id="UP000253562">
    <property type="component" value="Unassembled WGS sequence"/>
</dbReference>
<comment type="caution">
    <text evidence="2">The sequence shown here is derived from an EMBL/GenBank/DDBJ whole genome shotgun (WGS) entry which is preliminary data.</text>
</comment>
<dbReference type="InterPro" id="IPR011047">
    <property type="entry name" value="Quinoprotein_ADH-like_sf"/>
</dbReference>
<dbReference type="RefSeq" id="WP_114371490.1">
    <property type="nucleotide sequence ID" value="NZ_QPEX01000044.1"/>
</dbReference>
<dbReference type="PANTHER" id="PTHR34512">
    <property type="entry name" value="CELL SURFACE PROTEIN"/>
    <property type="match status" value="1"/>
</dbReference>
<dbReference type="Pfam" id="PF13360">
    <property type="entry name" value="PQQ_2"/>
    <property type="match status" value="1"/>
</dbReference>
<dbReference type="PANTHER" id="PTHR34512:SF30">
    <property type="entry name" value="OUTER MEMBRANE PROTEIN ASSEMBLY FACTOR BAMB"/>
    <property type="match status" value="1"/>
</dbReference>
<evidence type="ECO:0000259" key="1">
    <source>
        <dbReference type="Pfam" id="PF13360"/>
    </source>
</evidence>
<dbReference type="InterPro" id="IPR002372">
    <property type="entry name" value="PQQ_rpt_dom"/>
</dbReference>
<name>A0A368KP18_9BACT</name>
<gene>
    <name evidence="2" type="ORF">DTL42_20310</name>
</gene>
<dbReference type="Gene3D" id="2.130.10.10">
    <property type="entry name" value="YVTN repeat-like/Quinoprotein amine dehydrogenase"/>
    <property type="match status" value="1"/>
</dbReference>
<organism evidence="2 3">
    <name type="scientific">Bremerella cremea</name>
    <dbReference type="NCBI Taxonomy" id="1031537"/>
    <lineage>
        <taxon>Bacteria</taxon>
        <taxon>Pseudomonadati</taxon>
        <taxon>Planctomycetota</taxon>
        <taxon>Planctomycetia</taxon>
        <taxon>Pirellulales</taxon>
        <taxon>Pirellulaceae</taxon>
        <taxon>Bremerella</taxon>
    </lineage>
</organism>
<dbReference type="SUPFAM" id="SSF50998">
    <property type="entry name" value="Quinoprotein alcohol dehydrogenase-like"/>
    <property type="match status" value="1"/>
</dbReference>
<accession>A0A368KP18</accession>
<dbReference type="EMBL" id="QPEX01000044">
    <property type="protein sequence ID" value="RCS42175.1"/>
    <property type="molecule type" value="Genomic_DNA"/>
</dbReference>
<sequence>MPTWVHSLVWGIAVIFPLFTGLSPVFAEDWPTFLGPRHNSTSLETGLLQQWPQGGPKVLWQRKLGTGYGIGSISDGKFFQFDRYGNTNRLVVLNAKTGQELWTYEYPTQYDDYLGYNNGPRCSPIIDGDRVYLYGAEGELHCVSIPEKKLLWKRNLSLEYMVVPNFFGVGSSPVIFEDKLLVMVGGSPEEFKGLGPYDISRVDGNGSGIVALDKLTGKEVYKISDELASYASLTLAEIDGRPWCFAFLRGGLLGFDPRDGKIDFHYPWRAKKLESVNASTPVVVGDEVFISECYAVGSTLLKVKPGGYEVVWKDEFRSRDHVMETHWNTAVYQDGFLYGSSGRHPHQAELRCIEWTTGQVMWKKPGLARCSLLAADKNLICLSEYGPLMLIRTSPQAFQLVSEVTLKNDNGQELIKAPAWSAPILSDGRLYVRGDDRLVCLELSAERE</sequence>
<feature type="domain" description="Pyrrolo-quinoline quinone repeat" evidence="1">
    <location>
        <begin position="124"/>
        <end position="363"/>
    </location>
</feature>
<protein>
    <recommendedName>
        <fullName evidence="1">Pyrrolo-quinoline quinone repeat domain-containing protein</fullName>
    </recommendedName>
</protein>
<evidence type="ECO:0000313" key="2">
    <source>
        <dbReference type="EMBL" id="RCS42175.1"/>
    </source>
</evidence>
<proteinExistence type="predicted"/>
<dbReference type="InterPro" id="IPR015943">
    <property type="entry name" value="WD40/YVTN_repeat-like_dom_sf"/>
</dbReference>